<dbReference type="AlphaFoldDB" id="A0A9E2KQS6"/>
<organism evidence="4 5">
    <name type="scientific">Candidatus Lactobacillus pullistercoris</name>
    <dbReference type="NCBI Taxonomy" id="2838636"/>
    <lineage>
        <taxon>Bacteria</taxon>
        <taxon>Bacillati</taxon>
        <taxon>Bacillota</taxon>
        <taxon>Bacilli</taxon>
        <taxon>Lactobacillales</taxon>
        <taxon>Lactobacillaceae</taxon>
        <taxon>Lactobacillus</taxon>
    </lineage>
</organism>
<dbReference type="PANTHER" id="PTHR10908:SF0">
    <property type="entry name" value="SEROTONIN N-ACETYLTRANSFERASE"/>
    <property type="match status" value="1"/>
</dbReference>
<dbReference type="Gene3D" id="3.40.630.30">
    <property type="match status" value="1"/>
</dbReference>
<sequence>MNLIIRPVNMLDLNAVVKIESQAFSMNEDMTRKDMIGRIKNYPDTFLVAEVDYQLVGHIFGPAFNQPYIRDEIYFENHPNRKADQYQTVLSLAVSPEFRKQGIATELLDELSKVAKSQNRLAITLICLPKLISFYEKRGFVNKGKTSDDIPDPDDESSYNMVKELYKKGFSTLT</sequence>
<dbReference type="PANTHER" id="PTHR10908">
    <property type="entry name" value="SEROTONIN N-ACETYLTRANSFERASE"/>
    <property type="match status" value="1"/>
</dbReference>
<dbReference type="SUPFAM" id="SSF55729">
    <property type="entry name" value="Acyl-CoA N-acyltransferases (Nat)"/>
    <property type="match status" value="1"/>
</dbReference>
<proteinExistence type="predicted"/>
<dbReference type="Proteomes" id="UP000823844">
    <property type="component" value="Unassembled WGS sequence"/>
</dbReference>
<evidence type="ECO:0000313" key="4">
    <source>
        <dbReference type="EMBL" id="MBU3827782.1"/>
    </source>
</evidence>
<keyword evidence="1" id="KW-0808">Transferase</keyword>
<reference evidence="4" key="2">
    <citation type="submission" date="2021-04" db="EMBL/GenBank/DDBJ databases">
        <authorList>
            <person name="Gilroy R."/>
        </authorList>
    </citation>
    <scope>NUCLEOTIDE SEQUENCE</scope>
    <source>
        <strain evidence="4">F6-686</strain>
    </source>
</reference>
<dbReference type="Pfam" id="PF00583">
    <property type="entry name" value="Acetyltransf_1"/>
    <property type="match status" value="1"/>
</dbReference>
<reference evidence="4" key="1">
    <citation type="journal article" date="2021" name="PeerJ">
        <title>Extensive microbial diversity within the chicken gut microbiome revealed by metagenomics and culture.</title>
        <authorList>
            <person name="Gilroy R."/>
            <person name="Ravi A."/>
            <person name="Getino M."/>
            <person name="Pursley I."/>
            <person name="Horton D.L."/>
            <person name="Alikhan N.F."/>
            <person name="Baker D."/>
            <person name="Gharbi K."/>
            <person name="Hall N."/>
            <person name="Watson M."/>
            <person name="Adriaenssens E.M."/>
            <person name="Foster-Nyarko E."/>
            <person name="Jarju S."/>
            <person name="Secka A."/>
            <person name="Antonio M."/>
            <person name="Oren A."/>
            <person name="Chaudhuri R.R."/>
            <person name="La Ragione R."/>
            <person name="Hildebrand F."/>
            <person name="Pallen M.J."/>
        </authorList>
    </citation>
    <scope>NUCLEOTIDE SEQUENCE</scope>
    <source>
        <strain evidence="4">F6-686</strain>
    </source>
</reference>
<evidence type="ECO:0000256" key="1">
    <source>
        <dbReference type="ARBA" id="ARBA00022679"/>
    </source>
</evidence>
<dbReference type="GO" id="GO:0008080">
    <property type="term" value="F:N-acetyltransferase activity"/>
    <property type="evidence" value="ECO:0007669"/>
    <property type="project" value="UniProtKB-ARBA"/>
</dbReference>
<name>A0A9E2KQS6_9LACO</name>
<dbReference type="EMBL" id="JAHLFT010000017">
    <property type="protein sequence ID" value="MBU3827782.1"/>
    <property type="molecule type" value="Genomic_DNA"/>
</dbReference>
<feature type="domain" description="N-acetyltransferase" evidence="3">
    <location>
        <begin position="3"/>
        <end position="166"/>
    </location>
</feature>
<comment type="caution">
    <text evidence="4">The sequence shown here is derived from an EMBL/GenBank/DDBJ whole genome shotgun (WGS) entry which is preliminary data.</text>
</comment>
<dbReference type="PROSITE" id="PS51186">
    <property type="entry name" value="GNAT"/>
    <property type="match status" value="1"/>
</dbReference>
<accession>A0A9E2KQS6</accession>
<protein>
    <submittedName>
        <fullName evidence="4">GNAT family N-acetyltransferase</fullName>
    </submittedName>
</protein>
<dbReference type="InterPro" id="IPR016181">
    <property type="entry name" value="Acyl_CoA_acyltransferase"/>
</dbReference>
<dbReference type="InterPro" id="IPR000182">
    <property type="entry name" value="GNAT_dom"/>
</dbReference>
<evidence type="ECO:0000259" key="3">
    <source>
        <dbReference type="PROSITE" id="PS51186"/>
    </source>
</evidence>
<dbReference type="CDD" id="cd04301">
    <property type="entry name" value="NAT_SF"/>
    <property type="match status" value="1"/>
</dbReference>
<evidence type="ECO:0000256" key="2">
    <source>
        <dbReference type="ARBA" id="ARBA00023315"/>
    </source>
</evidence>
<evidence type="ECO:0000313" key="5">
    <source>
        <dbReference type="Proteomes" id="UP000823844"/>
    </source>
</evidence>
<keyword evidence="2" id="KW-0012">Acyltransferase</keyword>
<dbReference type="InterPro" id="IPR051635">
    <property type="entry name" value="SNAT-like"/>
</dbReference>
<gene>
    <name evidence="4" type="ORF">H9806_01180</name>
</gene>